<feature type="repeat" description="TPR" evidence="8">
    <location>
        <begin position="544"/>
        <end position="577"/>
    </location>
</feature>
<evidence type="ECO:0000256" key="6">
    <source>
        <dbReference type="ARBA" id="ARBA00022803"/>
    </source>
</evidence>
<sequence length="1155" mass="133228">MATNKLDSTKRFEPASYLSMSAIANRRMNMQRMQNVLLVWLDNNIDDNDVDCSNTIKQLKHVVNNVNTFTDGDQCVEFIQAITNNKVCMIVSGSLGQYIVPHVHDMFQVDSIFIFSNDQESHKQWTKEWPKIKGAFTDITSICQALKQTAHQCEQNAISISFVASNKKLDQLDPSFMYTQILKEILLTIDFEDTHFKEFITYCREAFAENEYDLQNIERLERDYHDHIPIWWYTYQYFLYSMLNQALRSMDADIIVRMGFFIKDLHHDIQRLHSEQFDSEQSGTKFTVYRGQSLSKEDFTEMTKTKGGLLSFNNFLSTSRNRDVSLLFAPQAATNPDRIGILFIISINPTDSTTPFASVADVSYFHIEDEVLFSMHTIFRIGDIQPMDENNALYQVNLTMTNDNDQYLRTLTDQIRKETFPDEEGWYRLGLLLIKMGQFTKAQEIYTVLLHQTTNESDKAPIFYQLGSIKYNQGEYQDALSSLHEALIIRQQLLPSNHPDLGDSYNRIGSVYRSMNDYPTALINYEKALVIRQQSHPSNHPDLGATYNNIANAYSDMGNYPTALTNYEKALEIRQQSLPFNHPDLAQSYNNMGLVYYNKGDSSKALSNYEKALEIRQQSLPSNHPDLGNSYNNMGFVYYNMGDYPNALSNYEKALEIRQQSLPSNHPDLGASYSNIGKVYDSMNDYPKALSYYERDFAILQQSLPPNHPDLAQSYNNIGIVYYNMGDYPTALMNYDKAFEIRQESLPPNHPDLAQSYNNMGLVKHYPTQIEEVKLKPEPPKRLPPQNTLVIKFVPNEIETNEIKSELTELYKSIFTVENMMGTMRSNNRNIRIELYRKEEYVQILNDGKIAIQGELFKIEEYLAPPKILICSKCQIPGHTRKVCKMSIDICRRCGEEKINGDKHDECLIKCHHCGGNHNATDFKCPIIIKFRQELLFRLKTDKNKLPPNIKLFIPVDCRLNGDRNRFLITNNETKSITSTQSEPPLRNPWVSNTTASNDQTNMNGIDDSINKLSNDLNEMKKKFEIEREKIRKSFDDQIKSIKQGLVIIQQQVQAQNQCFSLMSTMIKDNTSAINQITSSLITLGEAIKTKQSDESDLNKIEMSQMMINSTCSHMKNLNNAYAKYEHELQLLMNKQSMIFDSTIEKLLQNQIQNE</sequence>
<evidence type="ECO:0000256" key="7">
    <source>
        <dbReference type="ARBA" id="ARBA00047597"/>
    </source>
</evidence>
<dbReference type="InterPro" id="IPR019734">
    <property type="entry name" value="TPR_rpt"/>
</dbReference>
<dbReference type="PROSITE" id="PS50293">
    <property type="entry name" value="TPR_REGION"/>
    <property type="match status" value="3"/>
</dbReference>
<dbReference type="Pfam" id="PF13181">
    <property type="entry name" value="TPR_8"/>
    <property type="match status" value="1"/>
</dbReference>
<dbReference type="InterPro" id="IPR000768">
    <property type="entry name" value="ART"/>
</dbReference>
<comment type="caution">
    <text evidence="11">The sequence shown here is derived from an EMBL/GenBank/DDBJ whole genome shotgun (WGS) entry which is preliminary data.</text>
</comment>
<evidence type="ECO:0000256" key="8">
    <source>
        <dbReference type="PROSITE-ProRule" id="PRU00339"/>
    </source>
</evidence>
<protein>
    <recommendedName>
        <fullName evidence="9">NAD(P)(+)--arginine ADP-ribosyltransferase</fullName>
        <ecNumber evidence="9">2.4.2.31</ecNumber>
    </recommendedName>
    <alternativeName>
        <fullName evidence="9">Mono(ADP-ribosyl)transferase</fullName>
    </alternativeName>
</protein>
<feature type="coiled-coil region" evidence="10">
    <location>
        <begin position="1003"/>
        <end position="1030"/>
    </location>
</feature>
<feature type="repeat" description="TPR" evidence="8">
    <location>
        <begin position="586"/>
        <end position="619"/>
    </location>
</feature>
<dbReference type="SMART" id="SM00028">
    <property type="entry name" value="TPR"/>
    <property type="match status" value="8"/>
</dbReference>
<dbReference type="GO" id="GO:0106274">
    <property type="term" value="F:NAD+-protein-arginine ADP-ribosyltransferase activity"/>
    <property type="evidence" value="ECO:0007669"/>
    <property type="project" value="UniProtKB-EC"/>
</dbReference>
<evidence type="ECO:0000256" key="3">
    <source>
        <dbReference type="ARBA" id="ARBA00022679"/>
    </source>
</evidence>
<feature type="repeat" description="TPR" evidence="8">
    <location>
        <begin position="628"/>
        <end position="661"/>
    </location>
</feature>
<keyword evidence="3 9" id="KW-0808">Transferase</keyword>
<dbReference type="Pfam" id="PF13424">
    <property type="entry name" value="TPR_12"/>
    <property type="match status" value="4"/>
</dbReference>
<reference evidence="11" key="1">
    <citation type="submission" date="2021-02" db="EMBL/GenBank/DDBJ databases">
        <authorList>
            <person name="Nowell W R."/>
        </authorList>
    </citation>
    <scope>NUCLEOTIDE SEQUENCE</scope>
</reference>
<dbReference type="Proteomes" id="UP000663860">
    <property type="component" value="Unassembled WGS sequence"/>
</dbReference>
<feature type="repeat" description="TPR" evidence="8">
    <location>
        <begin position="502"/>
        <end position="535"/>
    </location>
</feature>
<dbReference type="AlphaFoldDB" id="A0A814WXJ4"/>
<keyword evidence="5" id="KW-0677">Repeat</keyword>
<keyword evidence="4" id="KW-0548">Nucleotidyltransferase</keyword>
<keyword evidence="6 8" id="KW-0802">TPR repeat</keyword>
<keyword evidence="9" id="KW-0520">NAD</keyword>
<evidence type="ECO:0000256" key="4">
    <source>
        <dbReference type="ARBA" id="ARBA00022695"/>
    </source>
</evidence>
<dbReference type="InterPro" id="IPR006597">
    <property type="entry name" value="Sel1-like"/>
</dbReference>
<dbReference type="InterPro" id="IPR011990">
    <property type="entry name" value="TPR-like_helical_dom_sf"/>
</dbReference>
<feature type="repeat" description="TPR" evidence="8">
    <location>
        <begin position="460"/>
        <end position="493"/>
    </location>
</feature>
<organism evidence="11 12">
    <name type="scientific">Adineta steineri</name>
    <dbReference type="NCBI Taxonomy" id="433720"/>
    <lineage>
        <taxon>Eukaryota</taxon>
        <taxon>Metazoa</taxon>
        <taxon>Spiralia</taxon>
        <taxon>Gnathifera</taxon>
        <taxon>Rotifera</taxon>
        <taxon>Eurotatoria</taxon>
        <taxon>Bdelloidea</taxon>
        <taxon>Adinetida</taxon>
        <taxon>Adinetidae</taxon>
        <taxon>Adineta</taxon>
    </lineage>
</organism>
<evidence type="ECO:0000313" key="12">
    <source>
        <dbReference type="Proteomes" id="UP000663860"/>
    </source>
</evidence>
<comment type="catalytic activity">
    <reaction evidence="7 9">
        <text>L-arginyl-[protein] + NAD(+) = N(omega)-(ADP-D-ribosyl)-L-arginyl-[protein] + nicotinamide + H(+)</text>
        <dbReference type="Rhea" id="RHEA:19149"/>
        <dbReference type="Rhea" id="RHEA-COMP:10532"/>
        <dbReference type="Rhea" id="RHEA-COMP:15087"/>
        <dbReference type="ChEBI" id="CHEBI:15378"/>
        <dbReference type="ChEBI" id="CHEBI:17154"/>
        <dbReference type="ChEBI" id="CHEBI:29965"/>
        <dbReference type="ChEBI" id="CHEBI:57540"/>
        <dbReference type="ChEBI" id="CHEBI:142554"/>
        <dbReference type="EC" id="2.4.2.31"/>
    </reaction>
</comment>
<dbReference type="EMBL" id="CAJNOE010000419">
    <property type="protein sequence ID" value="CAF1206775.1"/>
    <property type="molecule type" value="Genomic_DNA"/>
</dbReference>
<dbReference type="EC" id="2.4.2.31" evidence="9"/>
<evidence type="ECO:0000256" key="5">
    <source>
        <dbReference type="ARBA" id="ARBA00022737"/>
    </source>
</evidence>
<proteinExistence type="inferred from homology"/>
<evidence type="ECO:0000256" key="1">
    <source>
        <dbReference type="ARBA" id="ARBA00009558"/>
    </source>
</evidence>
<dbReference type="PROSITE" id="PS50005">
    <property type="entry name" value="TPR"/>
    <property type="match status" value="7"/>
</dbReference>
<accession>A0A814WXJ4</accession>
<evidence type="ECO:0000256" key="10">
    <source>
        <dbReference type="SAM" id="Coils"/>
    </source>
</evidence>
<dbReference type="Pfam" id="PF01129">
    <property type="entry name" value="ART"/>
    <property type="match status" value="1"/>
</dbReference>
<dbReference type="SUPFAM" id="SSF48452">
    <property type="entry name" value="TPR-like"/>
    <property type="match status" value="1"/>
</dbReference>
<evidence type="ECO:0000256" key="9">
    <source>
        <dbReference type="RuleBase" id="RU361228"/>
    </source>
</evidence>
<dbReference type="SMART" id="SM00671">
    <property type="entry name" value="SEL1"/>
    <property type="match status" value="3"/>
</dbReference>
<evidence type="ECO:0000313" key="11">
    <source>
        <dbReference type="EMBL" id="CAF1206775.1"/>
    </source>
</evidence>
<dbReference type="GO" id="GO:0016779">
    <property type="term" value="F:nucleotidyltransferase activity"/>
    <property type="evidence" value="ECO:0007669"/>
    <property type="project" value="UniProtKB-KW"/>
</dbReference>
<dbReference type="PROSITE" id="PS51996">
    <property type="entry name" value="TR_MART"/>
    <property type="match status" value="1"/>
</dbReference>
<comment type="similarity">
    <text evidence="1 9">Belongs to the Arg-specific ADP-ribosyltransferase family.</text>
</comment>
<feature type="repeat" description="TPR" evidence="8">
    <location>
        <begin position="670"/>
        <end position="703"/>
    </location>
</feature>
<feature type="repeat" description="TPR" evidence="8">
    <location>
        <begin position="712"/>
        <end position="745"/>
    </location>
</feature>
<name>A0A814WXJ4_9BILA</name>
<keyword evidence="2 9" id="KW-0328">Glycosyltransferase</keyword>
<dbReference type="Gene3D" id="3.90.176.10">
    <property type="entry name" value="Toxin ADP-ribosyltransferase, Chain A, domain 1"/>
    <property type="match status" value="1"/>
</dbReference>
<dbReference type="PANTHER" id="PTHR45641:SF1">
    <property type="entry name" value="AAA+ ATPASE DOMAIN-CONTAINING PROTEIN"/>
    <property type="match status" value="1"/>
</dbReference>
<dbReference type="PANTHER" id="PTHR45641">
    <property type="entry name" value="TETRATRICOPEPTIDE REPEAT PROTEIN (AFU_ORTHOLOGUE AFUA_6G03870)"/>
    <property type="match status" value="1"/>
</dbReference>
<gene>
    <name evidence="11" type="ORF">IZO911_LOCUS28939</name>
</gene>
<keyword evidence="10" id="KW-0175">Coiled coil</keyword>
<evidence type="ECO:0000256" key="2">
    <source>
        <dbReference type="ARBA" id="ARBA00022676"/>
    </source>
</evidence>
<dbReference type="SUPFAM" id="SSF81901">
    <property type="entry name" value="HCP-like"/>
    <property type="match status" value="1"/>
</dbReference>
<keyword evidence="9" id="KW-0521">NADP</keyword>
<dbReference type="SUPFAM" id="SSF56399">
    <property type="entry name" value="ADP-ribosylation"/>
    <property type="match status" value="1"/>
</dbReference>
<dbReference type="Gene3D" id="1.25.40.10">
    <property type="entry name" value="Tetratricopeptide repeat domain"/>
    <property type="match status" value="2"/>
</dbReference>